<feature type="transmembrane region" description="Helical" evidence="6">
    <location>
        <begin position="196"/>
        <end position="218"/>
    </location>
</feature>
<evidence type="ECO:0000256" key="5">
    <source>
        <dbReference type="SAM" id="MobiDB-lite"/>
    </source>
</evidence>
<dbReference type="EMBL" id="BAAAAF010000007">
    <property type="protein sequence ID" value="GAA0036080.1"/>
    <property type="molecule type" value="Genomic_DNA"/>
</dbReference>
<sequence>MLARSGLSAHDVKMSAQQSHPHEPHDRGTGQKLNWLRAGVLGANDGIVSTAGVVIGVAAATPNNIAAIATAGIAALVAGAFSMAGGEYVSVSTQRDTERALIAKEKWELDEMPDAELAELAGFYRDKGLSAELAEQVAKELTKRDALGAHAEVELGIDPREFTSPWAAALSSFVSFTAGALIPLALILLPVGPHRVWVAAAAVVVGLFLTGWISATLGKSPRRPAIIRNVVMGTLTMIATYLIGLMFGVATG</sequence>
<gene>
    <name evidence="7" type="ORF">NCCP602_20410</name>
</gene>
<feature type="compositionally biased region" description="Basic and acidic residues" evidence="5">
    <location>
        <begin position="20"/>
        <end position="29"/>
    </location>
</feature>
<dbReference type="Proteomes" id="UP001498238">
    <property type="component" value="Unassembled WGS sequence"/>
</dbReference>
<reference evidence="7 8" key="1">
    <citation type="submission" date="2024-01" db="EMBL/GenBank/DDBJ databases">
        <title>Characterization of antibiotic resistant novel bacterial strains and their environmental applications.</title>
        <authorList>
            <person name="Manzoor S."/>
            <person name="Abbas S."/>
            <person name="Arshad M."/>
            <person name="Ahmed I."/>
        </authorList>
    </citation>
    <scope>NUCLEOTIDE SEQUENCE [LARGE SCALE GENOMIC DNA]</scope>
    <source>
        <strain evidence="7 8">NCCP-602</strain>
    </source>
</reference>
<evidence type="ECO:0000313" key="8">
    <source>
        <dbReference type="Proteomes" id="UP001498238"/>
    </source>
</evidence>
<dbReference type="PANTHER" id="PTHR31851">
    <property type="entry name" value="FE(2+)/MN(2+) TRANSPORTER PCL1"/>
    <property type="match status" value="1"/>
</dbReference>
<organism evidence="7 8">
    <name type="scientific">Brevibacterium metallidurans</name>
    <dbReference type="NCBI Taxonomy" id="1482676"/>
    <lineage>
        <taxon>Bacteria</taxon>
        <taxon>Bacillati</taxon>
        <taxon>Actinomycetota</taxon>
        <taxon>Actinomycetes</taxon>
        <taxon>Micrococcales</taxon>
        <taxon>Brevibacteriaceae</taxon>
        <taxon>Brevibacterium</taxon>
    </lineage>
</organism>
<protein>
    <submittedName>
        <fullName evidence="7">VIT family protein</fullName>
    </submittedName>
</protein>
<evidence type="ECO:0000256" key="1">
    <source>
        <dbReference type="ARBA" id="ARBA00004127"/>
    </source>
</evidence>
<evidence type="ECO:0000256" key="3">
    <source>
        <dbReference type="ARBA" id="ARBA00022989"/>
    </source>
</evidence>
<evidence type="ECO:0000256" key="2">
    <source>
        <dbReference type="ARBA" id="ARBA00022692"/>
    </source>
</evidence>
<feature type="transmembrane region" description="Helical" evidence="6">
    <location>
        <begin position="230"/>
        <end position="250"/>
    </location>
</feature>
<feature type="transmembrane region" description="Helical" evidence="6">
    <location>
        <begin position="65"/>
        <end position="85"/>
    </location>
</feature>
<proteinExistence type="predicted"/>
<keyword evidence="2 6" id="KW-0812">Transmembrane</keyword>
<keyword evidence="3 6" id="KW-1133">Transmembrane helix</keyword>
<dbReference type="CDD" id="cd02432">
    <property type="entry name" value="Nodulin-21_like_1"/>
    <property type="match status" value="1"/>
</dbReference>
<keyword evidence="4 6" id="KW-0472">Membrane</keyword>
<feature type="transmembrane region" description="Helical" evidence="6">
    <location>
        <begin position="35"/>
        <end position="59"/>
    </location>
</feature>
<name>A0ABN0SNR5_9MICO</name>
<accession>A0ABN0SNR5</accession>
<evidence type="ECO:0000313" key="7">
    <source>
        <dbReference type="EMBL" id="GAA0036080.1"/>
    </source>
</evidence>
<dbReference type="Pfam" id="PF01988">
    <property type="entry name" value="VIT1"/>
    <property type="match status" value="1"/>
</dbReference>
<comment type="subcellular location">
    <subcellularLocation>
        <location evidence="1">Endomembrane system</location>
        <topology evidence="1">Multi-pass membrane protein</topology>
    </subcellularLocation>
</comment>
<dbReference type="InterPro" id="IPR008217">
    <property type="entry name" value="Ccc1_fam"/>
</dbReference>
<comment type="caution">
    <text evidence="7">The sequence shown here is derived from an EMBL/GenBank/DDBJ whole genome shotgun (WGS) entry which is preliminary data.</text>
</comment>
<feature type="region of interest" description="Disordered" evidence="5">
    <location>
        <begin position="1"/>
        <end position="30"/>
    </location>
</feature>
<evidence type="ECO:0000256" key="6">
    <source>
        <dbReference type="SAM" id="Phobius"/>
    </source>
</evidence>
<keyword evidence="8" id="KW-1185">Reference proteome</keyword>
<feature type="transmembrane region" description="Helical" evidence="6">
    <location>
        <begin position="166"/>
        <end position="190"/>
    </location>
</feature>
<evidence type="ECO:0000256" key="4">
    <source>
        <dbReference type="ARBA" id="ARBA00023136"/>
    </source>
</evidence>